<accession>A0A4U5VV66</accession>
<dbReference type="Proteomes" id="UP000298787">
    <property type="component" value="Chromosome 24"/>
</dbReference>
<proteinExistence type="predicted"/>
<protein>
    <submittedName>
        <fullName evidence="2">Uncharacterized protein</fullName>
    </submittedName>
</protein>
<reference evidence="2 3" key="1">
    <citation type="submission" date="2019-01" db="EMBL/GenBank/DDBJ databases">
        <title>Genome Assembly of Collichthys lucidus.</title>
        <authorList>
            <person name="Cai M."/>
            <person name="Xiao S."/>
        </authorList>
    </citation>
    <scope>NUCLEOTIDE SEQUENCE [LARGE SCALE GENOMIC DNA]</scope>
    <source>
        <strain evidence="2">JT15FE1705JMU</strain>
        <tissue evidence="2">Muscle</tissue>
    </source>
</reference>
<name>A0A4U5VV66_COLLU</name>
<evidence type="ECO:0000256" key="1">
    <source>
        <dbReference type="SAM" id="MobiDB-lite"/>
    </source>
</evidence>
<gene>
    <name evidence="2" type="ORF">D9C73_027485</name>
</gene>
<feature type="region of interest" description="Disordered" evidence="1">
    <location>
        <begin position="1"/>
        <end position="47"/>
    </location>
</feature>
<organism evidence="2 3">
    <name type="scientific">Collichthys lucidus</name>
    <name type="common">Big head croaker</name>
    <name type="synonym">Sciaena lucida</name>
    <dbReference type="NCBI Taxonomy" id="240159"/>
    <lineage>
        <taxon>Eukaryota</taxon>
        <taxon>Metazoa</taxon>
        <taxon>Chordata</taxon>
        <taxon>Craniata</taxon>
        <taxon>Vertebrata</taxon>
        <taxon>Euteleostomi</taxon>
        <taxon>Actinopterygii</taxon>
        <taxon>Neopterygii</taxon>
        <taxon>Teleostei</taxon>
        <taxon>Neoteleostei</taxon>
        <taxon>Acanthomorphata</taxon>
        <taxon>Eupercaria</taxon>
        <taxon>Sciaenidae</taxon>
        <taxon>Collichthys</taxon>
    </lineage>
</organism>
<dbReference type="EMBL" id="CM014101">
    <property type="protein sequence ID" value="TKS92529.1"/>
    <property type="molecule type" value="Genomic_DNA"/>
</dbReference>
<evidence type="ECO:0000313" key="3">
    <source>
        <dbReference type="Proteomes" id="UP000298787"/>
    </source>
</evidence>
<feature type="compositionally biased region" description="Basic and acidic residues" evidence="1">
    <location>
        <begin position="38"/>
        <end position="47"/>
    </location>
</feature>
<evidence type="ECO:0000313" key="2">
    <source>
        <dbReference type="EMBL" id="TKS92529.1"/>
    </source>
</evidence>
<keyword evidence="3" id="KW-1185">Reference proteome</keyword>
<dbReference type="AlphaFoldDB" id="A0A4U5VV66"/>
<sequence length="151" mass="16152">MIPAIRKRSSNKERPFFTFTASSQAEPSALPVAAHSPPPDKSELSRENMDVLPGWEDEMGEGGWGRKKRVDGPFVIGRVGGALSEAFQTAGAYSKAGVSAPPPGVFVPSPRFPHSPAGQKIRAAFGGFVLRLNPFTDRLLSHGNGREPRTG</sequence>